<evidence type="ECO:0000313" key="1">
    <source>
        <dbReference type="EMBL" id="KFD62204.1"/>
    </source>
</evidence>
<organism evidence="1">
    <name type="scientific">Trichuris suis</name>
    <name type="common">pig whipworm</name>
    <dbReference type="NCBI Taxonomy" id="68888"/>
    <lineage>
        <taxon>Eukaryota</taxon>
        <taxon>Metazoa</taxon>
        <taxon>Ecdysozoa</taxon>
        <taxon>Nematoda</taxon>
        <taxon>Enoplea</taxon>
        <taxon>Dorylaimia</taxon>
        <taxon>Trichinellida</taxon>
        <taxon>Trichuridae</taxon>
        <taxon>Trichuris</taxon>
    </lineage>
</organism>
<accession>A0A085MYA8</accession>
<dbReference type="EMBL" id="KL367600">
    <property type="protein sequence ID" value="KFD62204.1"/>
    <property type="molecule type" value="Genomic_DNA"/>
</dbReference>
<protein>
    <submittedName>
        <fullName evidence="1">Uncharacterized protein</fullName>
    </submittedName>
</protein>
<sequence>MERANTSISCCETSFRLFGSIASMNHLQIEYIPHEEDKKGDDNCERFTKADRYRLLETGRVKVAQRLPIKRKRSGLGEMARISFSKISEAMANISSASFV</sequence>
<reference evidence="1" key="1">
    <citation type="journal article" date="2014" name="Nat. Genet.">
        <title>Genome and transcriptome of the porcine whipworm Trichuris suis.</title>
        <authorList>
            <person name="Jex A.R."/>
            <person name="Nejsum P."/>
            <person name="Schwarz E.M."/>
            <person name="Hu L."/>
            <person name="Young N.D."/>
            <person name="Hall R.S."/>
            <person name="Korhonen P.K."/>
            <person name="Liao S."/>
            <person name="Thamsborg S."/>
            <person name="Xia J."/>
            <person name="Xu P."/>
            <person name="Wang S."/>
            <person name="Scheerlinck J.P."/>
            <person name="Hofmann A."/>
            <person name="Sternberg P.W."/>
            <person name="Wang J."/>
            <person name="Gasser R.B."/>
        </authorList>
    </citation>
    <scope>NUCLEOTIDE SEQUENCE [LARGE SCALE GENOMIC DNA]</scope>
    <source>
        <strain evidence="1">DCEP-RM93F</strain>
    </source>
</reference>
<dbReference type="Proteomes" id="UP000030758">
    <property type="component" value="Unassembled WGS sequence"/>
</dbReference>
<name>A0A085MYA8_9BILA</name>
<proteinExistence type="predicted"/>
<gene>
    <name evidence="1" type="ORF">M514_25594</name>
</gene>
<dbReference type="AlphaFoldDB" id="A0A085MYA8"/>